<gene>
    <name evidence="3" type="ORF">KDW_33900</name>
</gene>
<comment type="caution">
    <text evidence="3">The sequence shown here is derived from an EMBL/GenBank/DDBJ whole genome shotgun (WGS) entry which is preliminary data.</text>
</comment>
<feature type="domain" description="Cas12f1-like TNB" evidence="2">
    <location>
        <begin position="347"/>
        <end position="420"/>
    </location>
</feature>
<dbReference type="EMBL" id="BKZW01000001">
    <property type="protein sequence ID" value="GER89228.1"/>
    <property type="molecule type" value="Genomic_DNA"/>
</dbReference>
<accession>A0A5J4KHK1</accession>
<evidence type="ECO:0000313" key="4">
    <source>
        <dbReference type="Proteomes" id="UP000326912"/>
    </source>
</evidence>
<proteinExistence type="predicted"/>
<reference evidence="3 4" key="1">
    <citation type="submission" date="2019-10" db="EMBL/GenBank/DDBJ databases">
        <title>Dictyobacter vulcani sp. nov., within the class Ktedonobacteria, isolated from soil of volcanic Mt. Zao.</title>
        <authorList>
            <person name="Zheng Y."/>
            <person name="Wang C.M."/>
            <person name="Sakai Y."/>
            <person name="Abe K."/>
            <person name="Yokota A."/>
            <person name="Yabe S."/>
        </authorList>
    </citation>
    <scope>NUCLEOTIDE SEQUENCE [LARGE SCALE GENOMIC DNA]</scope>
    <source>
        <strain evidence="3 4">W12</strain>
    </source>
</reference>
<organism evidence="3 4">
    <name type="scientific">Dictyobacter vulcani</name>
    <dbReference type="NCBI Taxonomy" id="2607529"/>
    <lineage>
        <taxon>Bacteria</taxon>
        <taxon>Bacillati</taxon>
        <taxon>Chloroflexota</taxon>
        <taxon>Ktedonobacteria</taxon>
        <taxon>Ktedonobacterales</taxon>
        <taxon>Dictyobacteraceae</taxon>
        <taxon>Dictyobacter</taxon>
    </lineage>
</organism>
<evidence type="ECO:0000259" key="2">
    <source>
        <dbReference type="Pfam" id="PF07282"/>
    </source>
</evidence>
<protein>
    <recommendedName>
        <fullName evidence="2">Cas12f1-like TNB domain-containing protein</fullName>
    </recommendedName>
</protein>
<dbReference type="GO" id="GO:0003677">
    <property type="term" value="F:DNA binding"/>
    <property type="evidence" value="ECO:0007669"/>
    <property type="project" value="UniProtKB-KW"/>
</dbReference>
<keyword evidence="4" id="KW-1185">Reference proteome</keyword>
<dbReference type="InterPro" id="IPR010095">
    <property type="entry name" value="Cas12f1-like_TNB"/>
</dbReference>
<evidence type="ECO:0000256" key="1">
    <source>
        <dbReference type="ARBA" id="ARBA00023125"/>
    </source>
</evidence>
<dbReference type="Proteomes" id="UP000326912">
    <property type="component" value="Unassembled WGS sequence"/>
</dbReference>
<dbReference type="Pfam" id="PF07282">
    <property type="entry name" value="Cas12f1-like_TNB"/>
    <property type="match status" value="1"/>
</dbReference>
<name>A0A5J4KHK1_9CHLR</name>
<dbReference type="AlphaFoldDB" id="A0A5J4KHK1"/>
<dbReference type="RefSeq" id="WP_151757015.1">
    <property type="nucleotide sequence ID" value="NZ_BKZW01000001.1"/>
</dbReference>
<keyword evidence="1" id="KW-0238">DNA-binding</keyword>
<evidence type="ECO:0000313" key="3">
    <source>
        <dbReference type="EMBL" id="GER89228.1"/>
    </source>
</evidence>
<sequence length="498" mass="56026">MAKATTTIKQVLNYQPAHVAWFAVNQVLFNQVAAFYFDVIQAHINVLDHSSKEALTILEQLTHTTKSNPTPVMPLSDMAEDVPAYFRRAAIHAALGCAHAFYAHLEKWRQRKEKARTQGKKFYERPPVPPRSWNKAVTLYQGMWKERTSSSLMIKVWTGTCWSWIKVRITGRALPAGRELGSPQLVQKGKQWWLHTPVEKLFQSPGNIEKQVTTNPGTKICAVDLNINEHIAVCTIQTVEGTILATKFIGGGNEISGFRKCQLGRIARNRSQTGIIAEGEQDNVDLWKKIRQVDEQAAHLISARIVQFARQHEATIVVFEHLGNLRPARGKYSRRGNTKRAYWMKGRIFTYAKYKAYTMGMVTSRVSPRNTSRECACCRSLIARYDTGKPAEGYTPGAPLAFCFQCGMKGNADRNASLVIGQRLRARYHPKEKPQALRRVSKDTGVALSQDAKCEEGPSILLAGHGESNEHGTAQDGVFRMDEHASDIPHQLRFPFEL</sequence>